<dbReference type="Gene3D" id="3.40.50.880">
    <property type="match status" value="1"/>
</dbReference>
<dbReference type="InterPro" id="IPR002818">
    <property type="entry name" value="DJ-1/PfpI"/>
</dbReference>
<reference evidence="4" key="1">
    <citation type="journal article" date="2020" name="Stud. Mycol.">
        <title>101 Dothideomycetes genomes: A test case for predicting lifestyles and emergence of pathogens.</title>
        <authorList>
            <person name="Haridas S."/>
            <person name="Albert R."/>
            <person name="Binder M."/>
            <person name="Bloem J."/>
            <person name="LaButti K."/>
            <person name="Salamov A."/>
            <person name="Andreopoulos B."/>
            <person name="Baker S."/>
            <person name="Barry K."/>
            <person name="Bills G."/>
            <person name="Bluhm B."/>
            <person name="Cannon C."/>
            <person name="Castanera R."/>
            <person name="Culley D."/>
            <person name="Daum C."/>
            <person name="Ezra D."/>
            <person name="Gonzalez J."/>
            <person name="Henrissat B."/>
            <person name="Kuo A."/>
            <person name="Liang C."/>
            <person name="Lipzen A."/>
            <person name="Lutzoni F."/>
            <person name="Magnuson J."/>
            <person name="Mondo S."/>
            <person name="Nolan M."/>
            <person name="Ohm R."/>
            <person name="Pangilinan J."/>
            <person name="Park H.-J."/>
            <person name="Ramirez L."/>
            <person name="Alfaro M."/>
            <person name="Sun H."/>
            <person name="Tritt A."/>
            <person name="Yoshinaga Y."/>
            <person name="Zwiers L.-H."/>
            <person name="Turgeon B."/>
            <person name="Goodwin S."/>
            <person name="Spatafora J."/>
            <person name="Crous P."/>
            <person name="Grigoriev I."/>
        </authorList>
    </citation>
    <scope>NUCLEOTIDE SEQUENCE [LARGE SCALE GENOMIC DNA]</scope>
    <source>
        <strain evidence="4">CBS 304.66</strain>
    </source>
</reference>
<dbReference type="Pfam" id="PF01965">
    <property type="entry name" value="DJ-1_PfpI"/>
    <property type="match status" value="1"/>
</dbReference>
<dbReference type="InterPro" id="IPR029062">
    <property type="entry name" value="Class_I_gatase-like"/>
</dbReference>
<accession>A0A9P4K766</accession>
<dbReference type="PANTHER" id="PTHR43130">
    <property type="entry name" value="ARAC-FAMILY TRANSCRIPTIONAL REGULATOR"/>
    <property type="match status" value="1"/>
</dbReference>
<feature type="chain" id="PRO_5040247965" evidence="1">
    <location>
        <begin position="20"/>
        <end position="257"/>
    </location>
</feature>
<dbReference type="Proteomes" id="UP000800093">
    <property type="component" value="Unassembled WGS sequence"/>
</dbReference>
<dbReference type="AlphaFoldDB" id="A0A9P4K766"/>
<organism evidence="3 4">
    <name type="scientific">Lojkania enalia</name>
    <dbReference type="NCBI Taxonomy" id="147567"/>
    <lineage>
        <taxon>Eukaryota</taxon>
        <taxon>Fungi</taxon>
        <taxon>Dikarya</taxon>
        <taxon>Ascomycota</taxon>
        <taxon>Pezizomycotina</taxon>
        <taxon>Dothideomycetes</taxon>
        <taxon>Pleosporomycetidae</taxon>
        <taxon>Pleosporales</taxon>
        <taxon>Pleosporales incertae sedis</taxon>
        <taxon>Lojkania</taxon>
    </lineage>
</organism>
<keyword evidence="4" id="KW-1185">Reference proteome</keyword>
<keyword evidence="1" id="KW-0732">Signal</keyword>
<protein>
    <submittedName>
        <fullName evidence="3">DJ-1/PfpI family protein</fullName>
    </submittedName>
</protein>
<evidence type="ECO:0000256" key="1">
    <source>
        <dbReference type="SAM" id="SignalP"/>
    </source>
</evidence>
<feature type="signal peptide" evidence="1">
    <location>
        <begin position="1"/>
        <end position="19"/>
    </location>
</feature>
<proteinExistence type="predicted"/>
<dbReference type="SUPFAM" id="SSF52317">
    <property type="entry name" value="Class I glutamine amidotransferase-like"/>
    <property type="match status" value="1"/>
</dbReference>
<evidence type="ECO:0000259" key="2">
    <source>
        <dbReference type="Pfam" id="PF01965"/>
    </source>
</evidence>
<dbReference type="PANTHER" id="PTHR43130:SF15">
    <property type="entry name" value="THIJ_PFPI FAMILY PROTEIN (AFU_ORTHOLOGUE AFUA_5G14240)"/>
    <property type="match status" value="1"/>
</dbReference>
<comment type="caution">
    <text evidence="3">The sequence shown here is derived from an EMBL/GenBank/DDBJ whole genome shotgun (WGS) entry which is preliminary data.</text>
</comment>
<dbReference type="OrthoDB" id="543156at2759"/>
<dbReference type="EMBL" id="ML986626">
    <property type="protein sequence ID" value="KAF2263363.1"/>
    <property type="molecule type" value="Genomic_DNA"/>
</dbReference>
<dbReference type="CDD" id="cd03139">
    <property type="entry name" value="GATase1_PfpI_2"/>
    <property type="match status" value="1"/>
</dbReference>
<gene>
    <name evidence="3" type="ORF">CC78DRAFT_518485</name>
</gene>
<name>A0A9P4K766_9PLEO</name>
<feature type="domain" description="DJ-1/PfpI" evidence="2">
    <location>
        <begin position="37"/>
        <end position="217"/>
    </location>
</feature>
<dbReference type="InterPro" id="IPR052158">
    <property type="entry name" value="INH-QAR"/>
</dbReference>
<evidence type="ECO:0000313" key="4">
    <source>
        <dbReference type="Proteomes" id="UP000800093"/>
    </source>
</evidence>
<sequence length="257" mass="28068">MHIPKAITLLSLLFFPVLSIPTQPQITNTTRLPTNYAMLVFPGYQALDVFGPLDVLNSLAMVYQLPMHLQVISGTLEPVSTIPKTTPTMNMSHGDFGEKIVPTTTFADHADEGNIDVLIVPGGGGTREPLEEEIAFVKAMYPKVQYIVSVCTGATILARSGILDGRNATSNKKAWAWVSSTGPNVHWIPTARWVRDGNIWTSSGVAAGIDAALALVADIYGEDVADYIAMFIEYRRQKDETDDPFAAIWGAEQKKME</sequence>
<evidence type="ECO:0000313" key="3">
    <source>
        <dbReference type="EMBL" id="KAF2263363.1"/>
    </source>
</evidence>